<keyword evidence="7" id="KW-1185">Reference proteome</keyword>
<feature type="transmembrane region" description="Helical" evidence="5">
    <location>
        <begin position="131"/>
        <end position="151"/>
    </location>
</feature>
<sequence>MLVRKQQQHNVGNIANRWQHCEVLTASQDQSFPCRPGMGKSRSGLTATGIAVVSFLFILLAFSTPYWLETDGSLPRPKFNNIGLWSVCFKEFKDPHFWYDVTFENCWWIFEEEFYIIFDILLPPFFVTVQFFFTFCFTLHLIAGFGLLLYLACSRENYRFVHLLVFLGGCLLLAAFCGTIAVWVFGLYGDGRDWMPNWEHNDIGWSYALGVIGVIGSYVSGVLFLIEARRHLIKRRKEEKLRASYNMDQMRSSHSNI</sequence>
<name>A0ABN7AUQ4_9HEMI</name>
<dbReference type="Pfam" id="PF13903">
    <property type="entry name" value="Claudin_2"/>
    <property type="match status" value="1"/>
</dbReference>
<dbReference type="EMBL" id="AP028914">
    <property type="protein sequence ID" value="BES95921.1"/>
    <property type="molecule type" value="Genomic_DNA"/>
</dbReference>
<evidence type="ECO:0000313" key="7">
    <source>
        <dbReference type="Proteomes" id="UP001307889"/>
    </source>
</evidence>
<evidence type="ECO:0000256" key="2">
    <source>
        <dbReference type="ARBA" id="ARBA00022692"/>
    </source>
</evidence>
<feature type="transmembrane region" description="Helical" evidence="5">
    <location>
        <begin position="205"/>
        <end position="226"/>
    </location>
</feature>
<accession>A0ABN7AUQ4</accession>
<protein>
    <submittedName>
        <fullName evidence="6">Uncharacterized protein</fullName>
    </submittedName>
</protein>
<keyword evidence="4 5" id="KW-0472">Membrane</keyword>
<evidence type="ECO:0000256" key="4">
    <source>
        <dbReference type="ARBA" id="ARBA00023136"/>
    </source>
</evidence>
<organism evidence="6 7">
    <name type="scientific">Nesidiocoris tenuis</name>
    <dbReference type="NCBI Taxonomy" id="355587"/>
    <lineage>
        <taxon>Eukaryota</taxon>
        <taxon>Metazoa</taxon>
        <taxon>Ecdysozoa</taxon>
        <taxon>Arthropoda</taxon>
        <taxon>Hexapoda</taxon>
        <taxon>Insecta</taxon>
        <taxon>Pterygota</taxon>
        <taxon>Neoptera</taxon>
        <taxon>Paraneoptera</taxon>
        <taxon>Hemiptera</taxon>
        <taxon>Heteroptera</taxon>
        <taxon>Panheteroptera</taxon>
        <taxon>Cimicomorpha</taxon>
        <taxon>Miridae</taxon>
        <taxon>Dicyphina</taxon>
        <taxon>Nesidiocoris</taxon>
    </lineage>
</organism>
<keyword evidence="2 5" id="KW-0812">Transmembrane</keyword>
<dbReference type="InterPro" id="IPR004031">
    <property type="entry name" value="PMP22/EMP/MP20/Claudin"/>
</dbReference>
<feature type="transmembrane region" description="Helical" evidence="5">
    <location>
        <begin position="45"/>
        <end position="68"/>
    </location>
</feature>
<reference evidence="6 7" key="1">
    <citation type="submission" date="2023-09" db="EMBL/GenBank/DDBJ databases">
        <title>Nesidiocoris tenuis whole genome shotgun sequence.</title>
        <authorList>
            <person name="Shibata T."/>
            <person name="Shimoda M."/>
            <person name="Kobayashi T."/>
            <person name="Uehara T."/>
        </authorList>
    </citation>
    <scope>NUCLEOTIDE SEQUENCE [LARGE SCALE GENOMIC DNA]</scope>
    <source>
        <strain evidence="6 7">Japan</strain>
    </source>
</reference>
<evidence type="ECO:0000256" key="1">
    <source>
        <dbReference type="ARBA" id="ARBA00004141"/>
    </source>
</evidence>
<dbReference type="Proteomes" id="UP001307889">
    <property type="component" value="Chromosome 6"/>
</dbReference>
<evidence type="ECO:0000313" key="6">
    <source>
        <dbReference type="EMBL" id="BES95921.1"/>
    </source>
</evidence>
<dbReference type="Gene3D" id="1.20.140.150">
    <property type="match status" value="1"/>
</dbReference>
<dbReference type="PANTHER" id="PTHR21284:SF11">
    <property type="entry name" value="KUNE-KUNE"/>
    <property type="match status" value="1"/>
</dbReference>
<comment type="subcellular location">
    <subcellularLocation>
        <location evidence="1">Membrane</location>
        <topology evidence="1">Multi-pass membrane protein</topology>
    </subcellularLocation>
</comment>
<dbReference type="PANTHER" id="PTHR21284">
    <property type="entry name" value="EG:80H7.2 PROTEIN"/>
    <property type="match status" value="1"/>
</dbReference>
<gene>
    <name evidence="6" type="ORF">NTJ_08730</name>
</gene>
<proteinExistence type="predicted"/>
<evidence type="ECO:0000256" key="5">
    <source>
        <dbReference type="SAM" id="Phobius"/>
    </source>
</evidence>
<evidence type="ECO:0000256" key="3">
    <source>
        <dbReference type="ARBA" id="ARBA00022989"/>
    </source>
</evidence>
<feature type="transmembrane region" description="Helical" evidence="5">
    <location>
        <begin position="163"/>
        <end position="185"/>
    </location>
</feature>
<keyword evidence="3 5" id="KW-1133">Transmembrane helix</keyword>